<reference evidence="1 2" key="1">
    <citation type="journal article" date="2006" name="Int. J. Syst. Evol. Microbiol.">
        <title>Costertonia aggregata gen. nov., sp. nov., a mesophilic marine bacterium of the family Flavobacteriaceae, isolated from a mature biofilm.</title>
        <authorList>
            <person name="Kwon K.K."/>
            <person name="Lee Y.K."/>
            <person name="Lee H.K."/>
        </authorList>
    </citation>
    <scope>NUCLEOTIDE SEQUENCE [LARGE SCALE GENOMIC DNA]</scope>
    <source>
        <strain evidence="1 2">KCCM 42265</strain>
    </source>
</reference>
<evidence type="ECO:0000313" key="2">
    <source>
        <dbReference type="Proteomes" id="UP000509302"/>
    </source>
</evidence>
<protein>
    <submittedName>
        <fullName evidence="1">Uncharacterized protein</fullName>
    </submittedName>
</protein>
<gene>
    <name evidence="1" type="ORF">HYG79_06740</name>
</gene>
<sequence length="226" mass="26518">MEYLNIIGEWDNFQQYWLERTEEEMHREAVEVKHRHFSLKIVKKNEDTIVVAIHEGRNAVDAVDILELQVSKLSLSPFRLDGDMLYTKDSEYFDNPFPYKFMRIRKFSGWIECPSPDNEEETYHQGNLELHDQGGMVELDLDHMEYTVELTQLIFAKKLAIMKLAIYDLPMAKVEINSKAISYTWVNPEAKRIGINLRKILSGWTLIEPNFISQNTTLKSENKKTT</sequence>
<name>A0A7H9ANQ0_9FLAO</name>
<dbReference type="Proteomes" id="UP000509302">
    <property type="component" value="Chromosome"/>
</dbReference>
<keyword evidence="2" id="KW-1185">Reference proteome</keyword>
<dbReference type="KEGG" id="cagg:HYG79_06740"/>
<dbReference type="RefSeq" id="WP_179241348.1">
    <property type="nucleotide sequence ID" value="NZ_CP058595.1"/>
</dbReference>
<evidence type="ECO:0000313" key="1">
    <source>
        <dbReference type="EMBL" id="QLG45058.1"/>
    </source>
</evidence>
<proteinExistence type="predicted"/>
<dbReference type="EMBL" id="CP058595">
    <property type="protein sequence ID" value="QLG45058.1"/>
    <property type="molecule type" value="Genomic_DNA"/>
</dbReference>
<accession>A0A7H9ANQ0</accession>
<dbReference type="AlphaFoldDB" id="A0A7H9ANQ0"/>
<organism evidence="1 2">
    <name type="scientific">Costertonia aggregata</name>
    <dbReference type="NCBI Taxonomy" id="343403"/>
    <lineage>
        <taxon>Bacteria</taxon>
        <taxon>Pseudomonadati</taxon>
        <taxon>Bacteroidota</taxon>
        <taxon>Flavobacteriia</taxon>
        <taxon>Flavobacteriales</taxon>
        <taxon>Flavobacteriaceae</taxon>
        <taxon>Costertonia</taxon>
    </lineage>
</organism>